<keyword evidence="1" id="KW-1133">Transmembrane helix</keyword>
<keyword evidence="1" id="KW-0812">Transmembrane</keyword>
<feature type="transmembrane region" description="Helical" evidence="1">
    <location>
        <begin position="39"/>
        <end position="60"/>
    </location>
</feature>
<feature type="transmembrane region" description="Helical" evidence="1">
    <location>
        <begin position="66"/>
        <end position="83"/>
    </location>
</feature>
<proteinExistence type="predicted"/>
<gene>
    <name evidence="2" type="ORF">DGQ38_07640</name>
</gene>
<name>A0A3D5IYY0_9FLAO</name>
<keyword evidence="1" id="KW-0472">Membrane</keyword>
<evidence type="ECO:0000256" key="1">
    <source>
        <dbReference type="SAM" id="Phobius"/>
    </source>
</evidence>
<dbReference type="EMBL" id="DPMF01000178">
    <property type="protein sequence ID" value="HCV80904.1"/>
    <property type="molecule type" value="Genomic_DNA"/>
</dbReference>
<feature type="transmembrane region" description="Helical" evidence="1">
    <location>
        <begin position="119"/>
        <end position="140"/>
    </location>
</feature>
<dbReference type="Proteomes" id="UP000264330">
    <property type="component" value="Unassembled WGS sequence"/>
</dbReference>
<dbReference type="AlphaFoldDB" id="A0A3D5IYY0"/>
<dbReference type="RefSeq" id="WP_272956883.1">
    <property type="nucleotide sequence ID" value="NZ_CAJXAW010000040.1"/>
</dbReference>
<feature type="transmembrane region" description="Helical" evidence="1">
    <location>
        <begin position="146"/>
        <end position="172"/>
    </location>
</feature>
<sequence length="182" mass="21082">MNDFQHIKKQWQSHQAPAPIKNSDEIIAKSQGIKRKQRITKIILGITVLLLIAFFFYVSAYKNTRAFWGLGLMIGSLCIRIIMEYASGLKKESFPLYQSMLAFNKQLVQYYKSRRKIHYLWTPLLFATYILGFLLLLPIFKQQLSAGFYIYIIISSIIIFIALAVLIGTQVIKELKIIKSLQ</sequence>
<evidence type="ECO:0000313" key="2">
    <source>
        <dbReference type="EMBL" id="HCV80904.1"/>
    </source>
</evidence>
<accession>A0A3D5IYY0</accession>
<reference evidence="2 3" key="1">
    <citation type="journal article" date="2018" name="Nat. Biotechnol.">
        <title>A standardized bacterial taxonomy based on genome phylogeny substantially revises the tree of life.</title>
        <authorList>
            <person name="Parks D.H."/>
            <person name="Chuvochina M."/>
            <person name="Waite D.W."/>
            <person name="Rinke C."/>
            <person name="Skarshewski A."/>
            <person name="Chaumeil P.A."/>
            <person name="Hugenholtz P."/>
        </authorList>
    </citation>
    <scope>NUCLEOTIDE SEQUENCE [LARGE SCALE GENOMIC DNA]</scope>
    <source>
        <strain evidence="2">UBA9359</strain>
    </source>
</reference>
<organism evidence="2 3">
    <name type="scientific">Zunongwangia profunda</name>
    <dbReference type="NCBI Taxonomy" id="398743"/>
    <lineage>
        <taxon>Bacteria</taxon>
        <taxon>Pseudomonadati</taxon>
        <taxon>Bacteroidota</taxon>
        <taxon>Flavobacteriia</taxon>
        <taxon>Flavobacteriales</taxon>
        <taxon>Flavobacteriaceae</taxon>
        <taxon>Zunongwangia</taxon>
    </lineage>
</organism>
<evidence type="ECO:0000313" key="3">
    <source>
        <dbReference type="Proteomes" id="UP000264330"/>
    </source>
</evidence>
<comment type="caution">
    <text evidence="2">The sequence shown here is derived from an EMBL/GenBank/DDBJ whole genome shotgun (WGS) entry which is preliminary data.</text>
</comment>
<protein>
    <submittedName>
        <fullName evidence="2">Uncharacterized protein</fullName>
    </submittedName>
</protein>